<sequence length="245" mass="27177">MVDPQVYVMDPNLVYQPVASDAQIQFVEPLTIPIIVETVPMPVPQVAPETPPPPPPAPQPVEIPVPAPAPVPTPQPPPIINTNTAIEPGEIRQPAPKEKSSKYDCDECGKRYATSSNLSRHKQTHRSLDSGAAKKCEECGKAYVSMPALAMHILTHKMGYTCKVCGKNFSRRWLLRGHSRSHTGERPFDCPVAGCRKAFGDRSNLRAHLQTHSPVKEYECCRCEKQFALKSYLLKHQESACYQPC</sequence>
<evidence type="ECO:0000313" key="10">
    <source>
        <dbReference type="Proteomes" id="UP001652582"/>
    </source>
</evidence>
<organism evidence="10 11">
    <name type="scientific">Bicyclus anynana</name>
    <name type="common">Squinting bush brown butterfly</name>
    <dbReference type="NCBI Taxonomy" id="110368"/>
    <lineage>
        <taxon>Eukaryota</taxon>
        <taxon>Metazoa</taxon>
        <taxon>Ecdysozoa</taxon>
        <taxon>Arthropoda</taxon>
        <taxon>Hexapoda</taxon>
        <taxon>Insecta</taxon>
        <taxon>Pterygota</taxon>
        <taxon>Neoptera</taxon>
        <taxon>Endopterygota</taxon>
        <taxon>Lepidoptera</taxon>
        <taxon>Glossata</taxon>
        <taxon>Ditrysia</taxon>
        <taxon>Papilionoidea</taxon>
        <taxon>Nymphalidae</taxon>
        <taxon>Satyrinae</taxon>
        <taxon>Satyrini</taxon>
        <taxon>Mycalesina</taxon>
        <taxon>Bicyclus</taxon>
    </lineage>
</organism>
<keyword evidence="5" id="KW-0539">Nucleus</keyword>
<evidence type="ECO:0000256" key="5">
    <source>
        <dbReference type="ARBA" id="ARBA00023242"/>
    </source>
</evidence>
<dbReference type="GO" id="GO:0008270">
    <property type="term" value="F:zinc ion binding"/>
    <property type="evidence" value="ECO:0007669"/>
    <property type="project" value="UniProtKB-KW"/>
</dbReference>
<dbReference type="RefSeq" id="XP_023938662.2">
    <property type="nucleotide sequence ID" value="XM_024082894.2"/>
</dbReference>
<gene>
    <name evidence="11" type="primary">LOC112046294</name>
</gene>
<dbReference type="InterPro" id="IPR050527">
    <property type="entry name" value="Snail/Krueppel_Znf"/>
</dbReference>
<keyword evidence="3 7" id="KW-0863">Zinc-finger</keyword>
<feature type="domain" description="C2H2-type" evidence="9">
    <location>
        <begin position="103"/>
        <end position="130"/>
    </location>
</feature>
<dbReference type="OrthoDB" id="5428132at2759"/>
<accession>A0A6J1N0I1</accession>
<feature type="domain" description="C2H2-type" evidence="9">
    <location>
        <begin position="134"/>
        <end position="156"/>
    </location>
</feature>
<dbReference type="GO" id="GO:0005634">
    <property type="term" value="C:nucleus"/>
    <property type="evidence" value="ECO:0007669"/>
    <property type="project" value="UniProtKB-SubCell"/>
</dbReference>
<proteinExistence type="inferred from homology"/>
<evidence type="ECO:0000256" key="6">
    <source>
        <dbReference type="ARBA" id="ARBA00037948"/>
    </source>
</evidence>
<evidence type="ECO:0000256" key="1">
    <source>
        <dbReference type="ARBA" id="ARBA00022723"/>
    </source>
</evidence>
<dbReference type="GO" id="GO:0000978">
    <property type="term" value="F:RNA polymerase II cis-regulatory region sequence-specific DNA binding"/>
    <property type="evidence" value="ECO:0007669"/>
    <property type="project" value="TreeGrafter"/>
</dbReference>
<reference evidence="11" key="1">
    <citation type="submission" date="2025-08" db="UniProtKB">
        <authorList>
            <consortium name="RefSeq"/>
        </authorList>
    </citation>
    <scope>IDENTIFICATION</scope>
</reference>
<keyword evidence="1" id="KW-0479">Metal-binding</keyword>
<feature type="domain" description="C2H2-type" evidence="9">
    <location>
        <begin position="160"/>
        <end position="187"/>
    </location>
</feature>
<comment type="similarity">
    <text evidence="6">Belongs to the snail C2H2-type zinc-finger protein family.</text>
</comment>
<dbReference type="SMART" id="SM00355">
    <property type="entry name" value="ZnF_C2H2"/>
    <property type="match status" value="5"/>
</dbReference>
<evidence type="ECO:0000259" key="9">
    <source>
        <dbReference type="PROSITE" id="PS50157"/>
    </source>
</evidence>
<name>A0A6J1N0I1_BICAN</name>
<dbReference type="GeneID" id="112046294"/>
<keyword evidence="4" id="KW-0862">Zinc</keyword>
<feature type="region of interest" description="Disordered" evidence="8">
    <location>
        <begin position="83"/>
        <end position="103"/>
    </location>
</feature>
<dbReference type="PROSITE" id="PS50157">
    <property type="entry name" value="ZINC_FINGER_C2H2_2"/>
    <property type="match status" value="5"/>
</dbReference>
<evidence type="ECO:0000256" key="7">
    <source>
        <dbReference type="PROSITE-ProRule" id="PRU00042"/>
    </source>
</evidence>
<dbReference type="SUPFAM" id="SSF57667">
    <property type="entry name" value="beta-beta-alpha zinc fingers"/>
    <property type="match status" value="2"/>
</dbReference>
<dbReference type="PANTHER" id="PTHR24388">
    <property type="entry name" value="ZINC FINGER PROTEIN"/>
    <property type="match status" value="1"/>
</dbReference>
<keyword evidence="10" id="KW-1185">Reference proteome</keyword>
<evidence type="ECO:0000256" key="3">
    <source>
        <dbReference type="ARBA" id="ARBA00022771"/>
    </source>
</evidence>
<dbReference type="Pfam" id="PF00096">
    <property type="entry name" value="zf-C2H2"/>
    <property type="match status" value="4"/>
</dbReference>
<dbReference type="GO" id="GO:0000981">
    <property type="term" value="F:DNA-binding transcription factor activity, RNA polymerase II-specific"/>
    <property type="evidence" value="ECO:0007669"/>
    <property type="project" value="TreeGrafter"/>
</dbReference>
<evidence type="ECO:0000256" key="4">
    <source>
        <dbReference type="ARBA" id="ARBA00022833"/>
    </source>
</evidence>
<keyword evidence="2" id="KW-0677">Repeat</keyword>
<dbReference type="AlphaFoldDB" id="A0A6J1N0I1"/>
<evidence type="ECO:0000256" key="8">
    <source>
        <dbReference type="SAM" id="MobiDB-lite"/>
    </source>
</evidence>
<protein>
    <submittedName>
        <fullName evidence="11">Transcriptional repressor scratch 2-like</fullName>
    </submittedName>
</protein>
<dbReference type="InterPro" id="IPR036236">
    <property type="entry name" value="Znf_C2H2_sf"/>
</dbReference>
<dbReference type="Gene3D" id="3.30.160.60">
    <property type="entry name" value="Classic Zinc Finger"/>
    <property type="match status" value="3"/>
</dbReference>
<evidence type="ECO:0000256" key="2">
    <source>
        <dbReference type="ARBA" id="ARBA00022737"/>
    </source>
</evidence>
<dbReference type="KEGG" id="bany:112046294"/>
<dbReference type="PROSITE" id="PS00028">
    <property type="entry name" value="ZINC_FINGER_C2H2_1"/>
    <property type="match status" value="3"/>
</dbReference>
<evidence type="ECO:0000313" key="11">
    <source>
        <dbReference type="RefSeq" id="XP_023938662.2"/>
    </source>
</evidence>
<dbReference type="Proteomes" id="UP001652582">
    <property type="component" value="Chromosome Z"/>
</dbReference>
<dbReference type="InterPro" id="IPR013087">
    <property type="entry name" value="Znf_C2H2_type"/>
</dbReference>
<feature type="domain" description="C2H2-type" evidence="9">
    <location>
        <begin position="188"/>
        <end position="217"/>
    </location>
</feature>
<dbReference type="PANTHER" id="PTHR24388:SF38">
    <property type="entry name" value="PROTEIN SNAIL"/>
    <property type="match status" value="1"/>
</dbReference>
<feature type="domain" description="C2H2-type" evidence="9">
    <location>
        <begin position="218"/>
        <end position="237"/>
    </location>
</feature>